<dbReference type="AlphaFoldDB" id="A0A5B7CGV8"/>
<gene>
    <name evidence="1" type="ORF">E2C01_000553</name>
</gene>
<organism evidence="1 2">
    <name type="scientific">Portunus trituberculatus</name>
    <name type="common">Swimming crab</name>
    <name type="synonym">Neptunus trituberculatus</name>
    <dbReference type="NCBI Taxonomy" id="210409"/>
    <lineage>
        <taxon>Eukaryota</taxon>
        <taxon>Metazoa</taxon>
        <taxon>Ecdysozoa</taxon>
        <taxon>Arthropoda</taxon>
        <taxon>Crustacea</taxon>
        <taxon>Multicrustacea</taxon>
        <taxon>Malacostraca</taxon>
        <taxon>Eumalacostraca</taxon>
        <taxon>Eucarida</taxon>
        <taxon>Decapoda</taxon>
        <taxon>Pleocyemata</taxon>
        <taxon>Brachyura</taxon>
        <taxon>Eubrachyura</taxon>
        <taxon>Portunoidea</taxon>
        <taxon>Portunidae</taxon>
        <taxon>Portuninae</taxon>
        <taxon>Portunus</taxon>
    </lineage>
</organism>
<dbReference type="Proteomes" id="UP000324222">
    <property type="component" value="Unassembled WGS sequence"/>
</dbReference>
<dbReference type="EMBL" id="VSRR010000013">
    <property type="protein sequence ID" value="MPC07984.1"/>
    <property type="molecule type" value="Genomic_DNA"/>
</dbReference>
<evidence type="ECO:0000313" key="2">
    <source>
        <dbReference type="Proteomes" id="UP000324222"/>
    </source>
</evidence>
<protein>
    <submittedName>
        <fullName evidence="1">Uncharacterized protein</fullName>
    </submittedName>
</protein>
<evidence type="ECO:0000313" key="1">
    <source>
        <dbReference type="EMBL" id="MPC07984.1"/>
    </source>
</evidence>
<comment type="caution">
    <text evidence="1">The sequence shown here is derived from an EMBL/GenBank/DDBJ whole genome shotgun (WGS) entry which is preliminary data.</text>
</comment>
<reference evidence="1 2" key="1">
    <citation type="submission" date="2019-05" db="EMBL/GenBank/DDBJ databases">
        <title>Another draft genome of Portunus trituberculatus and its Hox gene families provides insights of decapod evolution.</title>
        <authorList>
            <person name="Jeong J.-H."/>
            <person name="Song I."/>
            <person name="Kim S."/>
            <person name="Choi T."/>
            <person name="Kim D."/>
            <person name="Ryu S."/>
            <person name="Kim W."/>
        </authorList>
    </citation>
    <scope>NUCLEOTIDE SEQUENCE [LARGE SCALE GENOMIC DNA]</scope>
    <source>
        <tissue evidence="1">Muscle</tissue>
    </source>
</reference>
<sequence>MNSSFPSNIPPVITTAIIVIDGLVTASPPSPPPSSLLLTLSITPASPSSLQNYNREYFISSCVSSPHSQHRLDVFSNTTTTITTTSLSWEHSSGRRCEALIVSTTSGVLVPSSPLSVVPLAPQHPHHLHYHLRLH</sequence>
<keyword evidence="2" id="KW-1185">Reference proteome</keyword>
<proteinExistence type="predicted"/>
<accession>A0A5B7CGV8</accession>
<name>A0A5B7CGV8_PORTR</name>